<proteinExistence type="predicted"/>
<dbReference type="Gene3D" id="3.30.70.2970">
    <property type="entry name" value="Protein of unknown function (DUF541), domain 2"/>
    <property type="match status" value="1"/>
</dbReference>
<dbReference type="EMBL" id="CP033464">
    <property type="protein sequence ID" value="QDX91217.1"/>
    <property type="molecule type" value="Genomic_DNA"/>
</dbReference>
<feature type="chain" id="PRO_5038819564" evidence="1">
    <location>
        <begin position="27"/>
        <end position="245"/>
    </location>
</feature>
<reference evidence="2 3" key="1">
    <citation type="submission" date="2018-11" db="EMBL/GenBank/DDBJ databases">
        <title>Phylogenetic determinants of toxin gene distribution in genomes of Brevibacillus laterosporus.</title>
        <authorList>
            <person name="Glare T.R."/>
            <person name="Durrant A."/>
            <person name="Berry C."/>
            <person name="Palma L."/>
            <person name="Ormskirk M."/>
            <person name="Cox M.O."/>
        </authorList>
    </citation>
    <scope>NUCLEOTIDE SEQUENCE [LARGE SCALE GENOMIC DNA]</scope>
    <source>
        <strain evidence="2 3">1821L</strain>
    </source>
</reference>
<keyword evidence="1" id="KW-0732">Signal</keyword>
<dbReference type="InterPro" id="IPR052022">
    <property type="entry name" value="26kDa_periplasmic_antigen"/>
</dbReference>
<dbReference type="InterPro" id="IPR007497">
    <property type="entry name" value="SIMPL/DUF541"/>
</dbReference>
<dbReference type="Proteomes" id="UP000319432">
    <property type="component" value="Chromosome"/>
</dbReference>
<dbReference type="Gene3D" id="3.30.110.170">
    <property type="entry name" value="Protein of unknown function (DUF541), domain 1"/>
    <property type="match status" value="1"/>
</dbReference>
<dbReference type="PANTHER" id="PTHR34387">
    <property type="entry name" value="SLR1258 PROTEIN"/>
    <property type="match status" value="1"/>
</dbReference>
<name>A0A518V2K9_BRELA</name>
<dbReference type="OrthoDB" id="1682722at2"/>
<feature type="signal peptide" evidence="1">
    <location>
        <begin position="1"/>
        <end position="26"/>
    </location>
</feature>
<keyword evidence="3" id="KW-1185">Reference proteome</keyword>
<dbReference type="AlphaFoldDB" id="A0A518V2K9"/>
<sequence length="245" mass="26334">MRKKAMNKVVASFLTVGLLTGGSLFASVPAAHAQEVQVTRNISVTGIGSISIDPDVAYLQVGVETDAKTAKEAQEKNAKIFAAVEKVLKQDGLSEKEVQTIQFSTNPQYNYDDKAGPVLTGYKSQHIVKVTYRNLNKIGNLLDKLSEAGANRIDTVQLSTDKQAQYEGQALTLAVQNAKAKAEALAKAAGVTVKKVLTISESNAVERPYMLAKSEMSLQDSPRGSSISTGQIKVETTVTVQFEIE</sequence>
<dbReference type="Pfam" id="PF04402">
    <property type="entry name" value="SIMPL"/>
    <property type="match status" value="1"/>
</dbReference>
<protein>
    <submittedName>
        <fullName evidence="2">DUF541 domain-containing protein</fullName>
    </submittedName>
</protein>
<accession>A0A518V2K9</accession>
<evidence type="ECO:0000313" key="3">
    <source>
        <dbReference type="Proteomes" id="UP000319432"/>
    </source>
</evidence>
<dbReference type="GO" id="GO:0006974">
    <property type="term" value="P:DNA damage response"/>
    <property type="evidence" value="ECO:0007669"/>
    <property type="project" value="TreeGrafter"/>
</dbReference>
<organism evidence="2 3">
    <name type="scientific">Brevibacillus laterosporus</name>
    <name type="common">Bacillus laterosporus</name>
    <dbReference type="NCBI Taxonomy" id="1465"/>
    <lineage>
        <taxon>Bacteria</taxon>
        <taxon>Bacillati</taxon>
        <taxon>Bacillota</taxon>
        <taxon>Bacilli</taxon>
        <taxon>Bacillales</taxon>
        <taxon>Paenibacillaceae</taxon>
        <taxon>Brevibacillus</taxon>
    </lineage>
</organism>
<evidence type="ECO:0000256" key="1">
    <source>
        <dbReference type="SAM" id="SignalP"/>
    </source>
</evidence>
<evidence type="ECO:0000313" key="2">
    <source>
        <dbReference type="EMBL" id="QDX91217.1"/>
    </source>
</evidence>
<gene>
    <name evidence="2" type="ORF">EEL30_01770</name>
</gene>
<dbReference type="PANTHER" id="PTHR34387:SF1">
    <property type="entry name" value="PERIPLASMIC IMMUNOGENIC PROTEIN"/>
    <property type="match status" value="1"/>
</dbReference>